<evidence type="ECO:0000256" key="1">
    <source>
        <dbReference type="ARBA" id="ARBA00005771"/>
    </source>
</evidence>
<feature type="region of interest" description="Disordered" evidence="3">
    <location>
        <begin position="237"/>
        <end position="257"/>
    </location>
</feature>
<dbReference type="OrthoDB" id="205623at2759"/>
<evidence type="ECO:0000256" key="2">
    <source>
        <dbReference type="ARBA" id="ARBA00022679"/>
    </source>
</evidence>
<dbReference type="SUPFAM" id="SSF52540">
    <property type="entry name" value="P-loop containing nucleoside triphosphate hydrolases"/>
    <property type="match status" value="1"/>
</dbReference>
<sequence>MFKLSDKFHEIRGNYYGKRFLPSTVEYALDYKPRSRDRIMLTYPKSGTWWAEFIVTQLMAQGRKPDTNELFYRKYFLEYHGKALLDREVGKSSKELGEVTFIRSHLAFKLFPYRPEPRYLLLLRNPKDVCVSFYLYFKEVFEMEIDFKEYFKLWISGKSELPFGDYFEAVRDYWSHRDDPNCTLVIYEYMLANPAQGVRQIASFLGPKYVARLNERESDTGESLLEQVVRESSFNAMKGSLNKSDPHFRSGKAGDWRSHLNRPESDAIDARAAQVWAGTGLLELWKREMDW</sequence>
<protein>
    <recommendedName>
        <fullName evidence="4">Sulfotransferase domain-containing protein</fullName>
    </recommendedName>
</protein>
<dbReference type="Gene3D" id="3.40.50.300">
    <property type="entry name" value="P-loop containing nucleotide triphosphate hydrolases"/>
    <property type="match status" value="1"/>
</dbReference>
<dbReference type="Proteomes" id="UP000759131">
    <property type="component" value="Unassembled WGS sequence"/>
</dbReference>
<keyword evidence="2" id="KW-0808">Transferase</keyword>
<dbReference type="AlphaFoldDB" id="A0A7R9LEM6"/>
<dbReference type="Pfam" id="PF00685">
    <property type="entry name" value="Sulfotransfer_1"/>
    <property type="match status" value="1"/>
</dbReference>
<name>A0A7R9LEM6_9ACAR</name>
<reference evidence="5" key="1">
    <citation type="submission" date="2020-11" db="EMBL/GenBank/DDBJ databases">
        <authorList>
            <person name="Tran Van P."/>
        </authorList>
    </citation>
    <scope>NUCLEOTIDE SEQUENCE</scope>
</reference>
<gene>
    <name evidence="5" type="ORF">OSB1V03_LOCUS18017</name>
</gene>
<evidence type="ECO:0000259" key="4">
    <source>
        <dbReference type="Pfam" id="PF00685"/>
    </source>
</evidence>
<dbReference type="EMBL" id="CAJPIZ010022875">
    <property type="protein sequence ID" value="CAG2118065.1"/>
    <property type="molecule type" value="Genomic_DNA"/>
</dbReference>
<dbReference type="EMBL" id="OC877450">
    <property type="protein sequence ID" value="CAD7640031.1"/>
    <property type="molecule type" value="Genomic_DNA"/>
</dbReference>
<comment type="similarity">
    <text evidence="1">Belongs to the sulfotransferase 1 family.</text>
</comment>
<keyword evidence="6" id="KW-1185">Reference proteome</keyword>
<dbReference type="InterPro" id="IPR027417">
    <property type="entry name" value="P-loop_NTPase"/>
</dbReference>
<dbReference type="GO" id="GO:0008146">
    <property type="term" value="F:sulfotransferase activity"/>
    <property type="evidence" value="ECO:0007669"/>
    <property type="project" value="InterPro"/>
</dbReference>
<organism evidence="5">
    <name type="scientific">Medioppia subpectinata</name>
    <dbReference type="NCBI Taxonomy" id="1979941"/>
    <lineage>
        <taxon>Eukaryota</taxon>
        <taxon>Metazoa</taxon>
        <taxon>Ecdysozoa</taxon>
        <taxon>Arthropoda</taxon>
        <taxon>Chelicerata</taxon>
        <taxon>Arachnida</taxon>
        <taxon>Acari</taxon>
        <taxon>Acariformes</taxon>
        <taxon>Sarcoptiformes</taxon>
        <taxon>Oribatida</taxon>
        <taxon>Brachypylina</taxon>
        <taxon>Oppioidea</taxon>
        <taxon>Oppiidae</taxon>
        <taxon>Medioppia</taxon>
    </lineage>
</organism>
<proteinExistence type="inferred from homology"/>
<dbReference type="InterPro" id="IPR000863">
    <property type="entry name" value="Sulfotransferase_dom"/>
</dbReference>
<accession>A0A7R9LEM6</accession>
<feature type="domain" description="Sulfotransferase" evidence="4">
    <location>
        <begin position="36"/>
        <end position="278"/>
    </location>
</feature>
<feature type="compositionally biased region" description="Basic and acidic residues" evidence="3">
    <location>
        <begin position="244"/>
        <end position="257"/>
    </location>
</feature>
<evidence type="ECO:0000256" key="3">
    <source>
        <dbReference type="SAM" id="MobiDB-lite"/>
    </source>
</evidence>
<evidence type="ECO:0000313" key="5">
    <source>
        <dbReference type="EMBL" id="CAD7640031.1"/>
    </source>
</evidence>
<evidence type="ECO:0000313" key="6">
    <source>
        <dbReference type="Proteomes" id="UP000759131"/>
    </source>
</evidence>
<dbReference type="PANTHER" id="PTHR11783">
    <property type="entry name" value="SULFOTRANSFERASE SULT"/>
    <property type="match status" value="1"/>
</dbReference>